<sequence>MEDFIFLKLREHLITGQYLFEVMVYYLMSLEVRNYKKYLNDAELS</sequence>
<evidence type="ECO:0000313" key="2">
    <source>
        <dbReference type="Proteomes" id="UP000186230"/>
    </source>
</evidence>
<dbReference type="STRING" id="1229726.GRFL_0087"/>
<protein>
    <submittedName>
        <fullName evidence="1">Uncharacterized protein</fullName>
    </submittedName>
</protein>
<accession>A0A1L7HZP7</accession>
<dbReference type="Proteomes" id="UP000186230">
    <property type="component" value="Chromosome"/>
</dbReference>
<dbReference type="AlphaFoldDB" id="A0A1L7HZP7"/>
<dbReference type="EMBL" id="CP016359">
    <property type="protein sequence ID" value="APU66811.1"/>
    <property type="molecule type" value="Genomic_DNA"/>
</dbReference>
<name>A0A1L7HZP7_9FLAO</name>
<keyword evidence="2" id="KW-1185">Reference proteome</keyword>
<organism evidence="1 2">
    <name type="scientific">Christiangramia flava JLT2011</name>
    <dbReference type="NCBI Taxonomy" id="1229726"/>
    <lineage>
        <taxon>Bacteria</taxon>
        <taxon>Pseudomonadati</taxon>
        <taxon>Bacteroidota</taxon>
        <taxon>Flavobacteriia</taxon>
        <taxon>Flavobacteriales</taxon>
        <taxon>Flavobacteriaceae</taxon>
        <taxon>Christiangramia</taxon>
    </lineage>
</organism>
<evidence type="ECO:0000313" key="1">
    <source>
        <dbReference type="EMBL" id="APU66811.1"/>
    </source>
</evidence>
<dbReference type="KEGG" id="gfl:GRFL_0087"/>
<gene>
    <name evidence="1" type="ORF">GRFL_0087</name>
</gene>
<proteinExistence type="predicted"/>
<reference evidence="1 2" key="1">
    <citation type="submission" date="2016-07" db="EMBL/GenBank/DDBJ databases">
        <title>Multi-omics approach to identify versatile polysaccharide utilization systems of a marine flavobacterium Gramella flava.</title>
        <authorList>
            <person name="Tang K."/>
        </authorList>
    </citation>
    <scope>NUCLEOTIDE SEQUENCE [LARGE SCALE GENOMIC DNA]</scope>
    <source>
        <strain evidence="1 2">JLT2011</strain>
    </source>
</reference>